<organism evidence="7">
    <name type="scientific">Bacteroides faecis</name>
    <dbReference type="NCBI Taxonomy" id="674529"/>
    <lineage>
        <taxon>Bacteria</taxon>
        <taxon>Pseudomonadati</taxon>
        <taxon>Bacteroidota</taxon>
        <taxon>Bacteroidia</taxon>
        <taxon>Bacteroidales</taxon>
        <taxon>Bacteroidaceae</taxon>
        <taxon>Bacteroides</taxon>
    </lineage>
</organism>
<feature type="transmembrane region" description="Helical" evidence="6">
    <location>
        <begin position="106"/>
        <end position="124"/>
    </location>
</feature>
<feature type="transmembrane region" description="Helical" evidence="6">
    <location>
        <begin position="355"/>
        <end position="373"/>
    </location>
</feature>
<evidence type="ECO:0000256" key="4">
    <source>
        <dbReference type="ARBA" id="ARBA00022989"/>
    </source>
</evidence>
<gene>
    <name evidence="7" type="ORF">BFLFYP10_02468</name>
</gene>
<comment type="subcellular location">
    <subcellularLocation>
        <location evidence="1">Cell membrane</location>
        <topology evidence="1">Multi-pass membrane protein</topology>
    </subcellularLocation>
</comment>
<evidence type="ECO:0000256" key="3">
    <source>
        <dbReference type="ARBA" id="ARBA00022692"/>
    </source>
</evidence>
<feature type="transmembrane region" description="Helical" evidence="6">
    <location>
        <begin position="325"/>
        <end position="348"/>
    </location>
</feature>
<evidence type="ECO:0000256" key="2">
    <source>
        <dbReference type="ARBA" id="ARBA00022475"/>
    </source>
</evidence>
<sequence>MFISLYSVRIVMAELGVEGFGTFNVVAGFVTMLGFIGTTMTMGIQRFFNYEMGKKGDAAAIEVYSSALKIQFVCALIIFVLFETIGLWYVNNVMNLPKYRITEINFLYQFAITSLVLNVLVVPYNAFTIAKEHMNWYALISMLEAIGKLLIAFSLSLFTDNKLAVYGFLLMLIAIFNFWGYFFLCKRKYSWLKYRGGVNNSLVKQILSFSGWNALSAFANIGKAQGINLLLNYFFGVAINAANAIVTQIYSAVQLFSINICTAFKPQLTESYAQGDYSHVKQMMFLMSKSAFMMVYIICIPLFLELPFILNIWLGKNVPEYTESFTIVTLFVILVGSLNTPISQIIYANGNIKKYILVYSLICLCLPLGWLAFYLGASAITVFFITLGLMVLIQVISLVILKNYMDYSYSEYIISIIIPCTVFAILTPIVPYAIHILIADNDWLRLLIVTFSTIFASAVSGWFVILTKNQRCFLTEKIKSMFKRASV</sequence>
<dbReference type="PANTHER" id="PTHR30250">
    <property type="entry name" value="PST FAMILY PREDICTED COLANIC ACID TRANSPORTER"/>
    <property type="match status" value="1"/>
</dbReference>
<dbReference type="PANTHER" id="PTHR30250:SF26">
    <property type="entry name" value="PSMA PROTEIN"/>
    <property type="match status" value="1"/>
</dbReference>
<keyword evidence="4 6" id="KW-1133">Transmembrane helix</keyword>
<accession>A0A6N2VUT5</accession>
<dbReference type="InterPro" id="IPR050833">
    <property type="entry name" value="Poly_Biosynth_Transport"/>
</dbReference>
<feature type="transmembrane region" description="Helical" evidence="6">
    <location>
        <begin position="164"/>
        <end position="185"/>
    </location>
</feature>
<evidence type="ECO:0008006" key="8">
    <source>
        <dbReference type="Google" id="ProtNLM"/>
    </source>
</evidence>
<feature type="transmembrane region" description="Helical" evidence="6">
    <location>
        <begin position="291"/>
        <end position="313"/>
    </location>
</feature>
<feature type="transmembrane region" description="Helical" evidence="6">
    <location>
        <begin position="446"/>
        <end position="467"/>
    </location>
</feature>
<dbReference type="AlphaFoldDB" id="A0A6N2VUT5"/>
<feature type="transmembrane region" description="Helical" evidence="6">
    <location>
        <begin position="20"/>
        <end position="44"/>
    </location>
</feature>
<evidence type="ECO:0000256" key="6">
    <source>
        <dbReference type="SAM" id="Phobius"/>
    </source>
</evidence>
<evidence type="ECO:0000256" key="5">
    <source>
        <dbReference type="ARBA" id="ARBA00023136"/>
    </source>
</evidence>
<protein>
    <recommendedName>
        <fullName evidence="8">Lipopolysaccharide biosynthesis protein</fullName>
    </recommendedName>
</protein>
<dbReference type="EMBL" id="CACRSZ010000056">
    <property type="protein sequence ID" value="VYT33467.1"/>
    <property type="molecule type" value="Genomic_DNA"/>
</dbReference>
<feature type="transmembrane region" description="Helical" evidence="6">
    <location>
        <begin position="136"/>
        <end position="158"/>
    </location>
</feature>
<reference evidence="7" key="1">
    <citation type="submission" date="2019-11" db="EMBL/GenBank/DDBJ databases">
        <authorList>
            <person name="Feng L."/>
        </authorList>
    </citation>
    <scope>NUCLEOTIDE SEQUENCE</scope>
    <source>
        <strain evidence="7">BfaecisLFYP10</strain>
    </source>
</reference>
<proteinExistence type="predicted"/>
<name>A0A6N2VUT5_9BACE</name>
<keyword evidence="2" id="KW-1003">Cell membrane</keyword>
<keyword evidence="3 6" id="KW-0812">Transmembrane</keyword>
<keyword evidence="5 6" id="KW-0472">Membrane</keyword>
<evidence type="ECO:0000256" key="1">
    <source>
        <dbReference type="ARBA" id="ARBA00004651"/>
    </source>
</evidence>
<dbReference type="GO" id="GO:0005886">
    <property type="term" value="C:plasma membrane"/>
    <property type="evidence" value="ECO:0007669"/>
    <property type="project" value="UniProtKB-SubCell"/>
</dbReference>
<feature type="transmembrane region" description="Helical" evidence="6">
    <location>
        <begin position="413"/>
        <end position="434"/>
    </location>
</feature>
<evidence type="ECO:0000313" key="7">
    <source>
        <dbReference type="EMBL" id="VYT33467.1"/>
    </source>
</evidence>
<feature type="transmembrane region" description="Helical" evidence="6">
    <location>
        <begin position="70"/>
        <end position="90"/>
    </location>
</feature>
<feature type="transmembrane region" description="Helical" evidence="6">
    <location>
        <begin position="379"/>
        <end position="401"/>
    </location>
</feature>